<evidence type="ECO:0000256" key="1">
    <source>
        <dbReference type="ARBA" id="ARBA00005254"/>
    </source>
</evidence>
<protein>
    <submittedName>
        <fullName evidence="2">Enoyl-CoA hydratase-related protein</fullName>
    </submittedName>
</protein>
<reference evidence="3" key="1">
    <citation type="submission" date="2023-12" db="EMBL/GenBank/DDBJ databases">
        <title>Novel species in genus Nocardioides.</title>
        <authorList>
            <person name="Zhou H."/>
        </authorList>
    </citation>
    <scope>NUCLEOTIDE SEQUENCE [LARGE SCALE GENOMIC DNA]</scope>
    <source>
        <strain evidence="3">HM61</strain>
    </source>
</reference>
<dbReference type="EMBL" id="CP141059">
    <property type="protein sequence ID" value="WQQ27558.1"/>
    <property type="molecule type" value="Genomic_DNA"/>
</dbReference>
<dbReference type="Proteomes" id="UP001327225">
    <property type="component" value="Chromosome"/>
</dbReference>
<organism evidence="2 3">
    <name type="scientific">Nocardioides bizhenqiangii</name>
    <dbReference type="NCBI Taxonomy" id="3095076"/>
    <lineage>
        <taxon>Bacteria</taxon>
        <taxon>Bacillati</taxon>
        <taxon>Actinomycetota</taxon>
        <taxon>Actinomycetes</taxon>
        <taxon>Propionibacteriales</taxon>
        <taxon>Nocardioidaceae</taxon>
        <taxon>Nocardioides</taxon>
    </lineage>
</organism>
<dbReference type="SUPFAM" id="SSF52096">
    <property type="entry name" value="ClpP/crotonase"/>
    <property type="match status" value="1"/>
</dbReference>
<dbReference type="Pfam" id="PF00378">
    <property type="entry name" value="ECH_1"/>
    <property type="match status" value="1"/>
</dbReference>
<evidence type="ECO:0000313" key="3">
    <source>
        <dbReference type="Proteomes" id="UP001327225"/>
    </source>
</evidence>
<dbReference type="RefSeq" id="WP_322456635.1">
    <property type="nucleotide sequence ID" value="NZ_CP141059.1"/>
</dbReference>
<sequence length="261" mass="28060">MKQARTIRYQSAAHVATVELHRPEHANAIDPDTFAALGEAYHRAEHDSDVRVVVLSGAGADFSVGLDPNAFLPALQKRLFSLDAPGRINPFGTSSRLSKPLIAAVQGTVGAMAHELILAADLRIAADDACFGQGEVSRGTTPAGCASVRMPLEVGWGNAMRWLLTAEDWPAEEALRLGLVQEVVPAGRQVERAQELAAVIAAHPPLAVRETLRIGRRAYEGAAHHVYGELLPAMYSLIGSADFAERLAAMQEDREPVYTAR</sequence>
<dbReference type="PANTHER" id="PTHR43802">
    <property type="entry name" value="ENOYL-COA HYDRATASE"/>
    <property type="match status" value="1"/>
</dbReference>
<dbReference type="Gene3D" id="3.90.226.10">
    <property type="entry name" value="2-enoyl-CoA Hydratase, Chain A, domain 1"/>
    <property type="match status" value="1"/>
</dbReference>
<comment type="similarity">
    <text evidence="1">Belongs to the enoyl-CoA hydratase/isomerase family.</text>
</comment>
<dbReference type="CDD" id="cd06558">
    <property type="entry name" value="crotonase-like"/>
    <property type="match status" value="1"/>
</dbReference>
<dbReference type="InterPro" id="IPR029045">
    <property type="entry name" value="ClpP/crotonase-like_dom_sf"/>
</dbReference>
<name>A0ABZ0ZTI4_9ACTN</name>
<evidence type="ECO:0000313" key="2">
    <source>
        <dbReference type="EMBL" id="WQQ27558.1"/>
    </source>
</evidence>
<accession>A0ABZ0ZTI4</accession>
<dbReference type="PANTHER" id="PTHR43802:SF1">
    <property type="entry name" value="IP11341P-RELATED"/>
    <property type="match status" value="1"/>
</dbReference>
<gene>
    <name evidence="2" type="ORF">SHK19_04830</name>
</gene>
<keyword evidence="3" id="KW-1185">Reference proteome</keyword>
<dbReference type="InterPro" id="IPR001753">
    <property type="entry name" value="Enoyl-CoA_hydra/iso"/>
</dbReference>
<proteinExistence type="inferred from homology"/>